<name>A0A5B0NJC1_PUCGR</name>
<accession>A0A5B0NJC1</accession>
<protein>
    <submittedName>
        <fullName evidence="1">Uncharacterized protein</fullName>
    </submittedName>
</protein>
<evidence type="ECO:0000313" key="2">
    <source>
        <dbReference type="Proteomes" id="UP000324748"/>
    </source>
</evidence>
<gene>
    <name evidence="1" type="ORF">PGT21_016957</name>
</gene>
<dbReference type="AlphaFoldDB" id="A0A5B0NJC1"/>
<keyword evidence="2" id="KW-1185">Reference proteome</keyword>
<evidence type="ECO:0000313" key="1">
    <source>
        <dbReference type="EMBL" id="KAA1089391.1"/>
    </source>
</evidence>
<sequence length="71" mass="8458">MLKSTQEVYTDFLTSWNSLNQWIYQIGVAFLKLIWDENCVPYEALSNDSKSWKLSRVNVDFEHFICCFIDL</sequence>
<proteinExistence type="predicted"/>
<reference evidence="1 2" key="1">
    <citation type="submission" date="2019-05" db="EMBL/GenBank/DDBJ databases">
        <title>Emergence of the Ug99 lineage of the wheat stem rust pathogen through somatic hybridization.</title>
        <authorList>
            <person name="Li F."/>
            <person name="Upadhyaya N.M."/>
            <person name="Sperschneider J."/>
            <person name="Matny O."/>
            <person name="Nguyen-Phuc H."/>
            <person name="Mago R."/>
            <person name="Raley C."/>
            <person name="Miller M.E."/>
            <person name="Silverstein K.A.T."/>
            <person name="Henningsen E."/>
            <person name="Hirsch C.D."/>
            <person name="Visser B."/>
            <person name="Pretorius Z.A."/>
            <person name="Steffenson B.J."/>
            <person name="Schwessinger B."/>
            <person name="Dodds P.N."/>
            <person name="Figueroa M."/>
        </authorList>
    </citation>
    <scope>NUCLEOTIDE SEQUENCE [LARGE SCALE GENOMIC DNA]</scope>
    <source>
        <strain evidence="1">21-0</strain>
    </source>
</reference>
<organism evidence="1 2">
    <name type="scientific">Puccinia graminis f. sp. tritici</name>
    <dbReference type="NCBI Taxonomy" id="56615"/>
    <lineage>
        <taxon>Eukaryota</taxon>
        <taxon>Fungi</taxon>
        <taxon>Dikarya</taxon>
        <taxon>Basidiomycota</taxon>
        <taxon>Pucciniomycotina</taxon>
        <taxon>Pucciniomycetes</taxon>
        <taxon>Pucciniales</taxon>
        <taxon>Pucciniaceae</taxon>
        <taxon>Puccinia</taxon>
    </lineage>
</organism>
<comment type="caution">
    <text evidence="1">The sequence shown here is derived from an EMBL/GenBank/DDBJ whole genome shotgun (WGS) entry which is preliminary data.</text>
</comment>
<dbReference type="EMBL" id="VSWC01000093">
    <property type="protein sequence ID" value="KAA1089391.1"/>
    <property type="molecule type" value="Genomic_DNA"/>
</dbReference>
<dbReference type="Proteomes" id="UP000324748">
    <property type="component" value="Unassembled WGS sequence"/>
</dbReference>